<evidence type="ECO:0000259" key="6">
    <source>
        <dbReference type="SMART" id="SM01003"/>
    </source>
</evidence>
<name>A0A6N4STC9_CYTH3</name>
<evidence type="ECO:0000256" key="2">
    <source>
        <dbReference type="ARBA" id="ARBA00012897"/>
    </source>
</evidence>
<dbReference type="InterPro" id="IPR007698">
    <property type="entry name" value="AlaDH/PNT_NAD(H)-bd"/>
</dbReference>
<dbReference type="EMBL" id="CP000383">
    <property type="protein sequence ID" value="ABG59694.1"/>
    <property type="molecule type" value="Genomic_DNA"/>
</dbReference>
<evidence type="ECO:0000313" key="7">
    <source>
        <dbReference type="EMBL" id="ABG59694.1"/>
    </source>
</evidence>
<keyword evidence="8" id="KW-1185">Reference proteome</keyword>
<dbReference type="SUPFAM" id="SSF52283">
    <property type="entry name" value="Formate/glycerate dehydrogenase catalytic domain-like"/>
    <property type="match status" value="1"/>
</dbReference>
<dbReference type="EC" id="1.4.1.1" evidence="2"/>
<evidence type="ECO:0000256" key="1">
    <source>
        <dbReference type="ARBA" id="ARBA00005689"/>
    </source>
</evidence>
<dbReference type="GO" id="GO:0042853">
    <property type="term" value="P:L-alanine catabolic process"/>
    <property type="evidence" value="ECO:0007669"/>
    <property type="project" value="InterPro"/>
</dbReference>
<accession>A0A6N4STC9</accession>
<gene>
    <name evidence="7" type="primary">pntA</name>
    <name evidence="7" type="ordered locus">CHU_2439</name>
</gene>
<keyword evidence="4" id="KW-0520">NAD</keyword>
<dbReference type="InterPro" id="IPR008141">
    <property type="entry name" value="Ala_DH"/>
</dbReference>
<dbReference type="PROSITE" id="PS00837">
    <property type="entry name" value="ALADH_PNT_2"/>
    <property type="match status" value="1"/>
</dbReference>
<evidence type="ECO:0000259" key="5">
    <source>
        <dbReference type="SMART" id="SM01002"/>
    </source>
</evidence>
<dbReference type="SMART" id="SM01003">
    <property type="entry name" value="AlaDh_PNT_N"/>
    <property type="match status" value="1"/>
</dbReference>
<dbReference type="SUPFAM" id="SSF51735">
    <property type="entry name" value="NAD(P)-binding Rossmann-fold domains"/>
    <property type="match status" value="1"/>
</dbReference>
<organism evidence="7 8">
    <name type="scientific">Cytophaga hutchinsonii (strain ATCC 33406 / DSM 1761 / CIP 103989 / NBRC 15051 / NCIMB 9469 / D465)</name>
    <dbReference type="NCBI Taxonomy" id="269798"/>
    <lineage>
        <taxon>Bacteria</taxon>
        <taxon>Pseudomonadati</taxon>
        <taxon>Bacteroidota</taxon>
        <taxon>Cytophagia</taxon>
        <taxon>Cytophagales</taxon>
        <taxon>Cytophagaceae</taxon>
        <taxon>Cytophaga</taxon>
    </lineage>
</organism>
<feature type="domain" description="Alanine dehydrogenase/pyridine nucleotide transhydrogenase NAD(H)-binding" evidence="5">
    <location>
        <begin position="157"/>
        <end position="304"/>
    </location>
</feature>
<dbReference type="PANTHER" id="PTHR42795:SF1">
    <property type="entry name" value="ALANINE DEHYDROGENASE"/>
    <property type="match status" value="1"/>
</dbReference>
<sequence length="382" mass="41908">MKVRKQHPQLCIGIPKELEGIENRVCLTPEAVALIVNNGHIVQVETGAGLNAKFSDREYSEAGAKIVYSKKEVFDSEIVLKVDPPTTEEIGYMKPGKTLISALQMSTLDPGYITEINKKRITGLAYEFIEDKAGGKPVVKSMSEIAGSAVMQIAAEYLISKNGMGVILGGVTGVPSTKVLILGAGTVAEYAARTAIGLGAEVKVFDSHLYRLRRIKLNLGMQLYTSVIDTVNLRKELREADVVIGSLRAEEGTSCLVTDEMVTEMKPNSIVVDVSIDQGGCFETSQITNHISPIYRKYDVIHYCVPNIPSRVARTATISLSNIFAPILLQIAEAGGVEEMIHHKEWFMNGIYSYKGYLTNSIMAKKYNESYKDIKLLTASMF</sequence>
<dbReference type="Gene3D" id="3.40.50.720">
    <property type="entry name" value="NAD(P)-binding Rossmann-like Domain"/>
    <property type="match status" value="2"/>
</dbReference>
<comment type="similarity">
    <text evidence="1">Belongs to the AlaDH/PNT family.</text>
</comment>
<dbReference type="AlphaFoldDB" id="A0A6N4STC9"/>
<dbReference type="InterPro" id="IPR008143">
    <property type="entry name" value="Ala_DH/PNT_CS2"/>
</dbReference>
<dbReference type="Proteomes" id="UP000001822">
    <property type="component" value="Chromosome"/>
</dbReference>
<dbReference type="InterPro" id="IPR007886">
    <property type="entry name" value="AlaDH/PNT_N"/>
</dbReference>
<proteinExistence type="inferred from homology"/>
<dbReference type="CDD" id="cd05305">
    <property type="entry name" value="L-AlaDH"/>
    <property type="match status" value="1"/>
</dbReference>
<dbReference type="InterPro" id="IPR036291">
    <property type="entry name" value="NAD(P)-bd_dom_sf"/>
</dbReference>
<evidence type="ECO:0000313" key="8">
    <source>
        <dbReference type="Proteomes" id="UP000001822"/>
    </source>
</evidence>
<dbReference type="SMART" id="SM01002">
    <property type="entry name" value="AlaDh_PNT_C"/>
    <property type="match status" value="1"/>
</dbReference>
<protein>
    <recommendedName>
        <fullName evidence="2">alanine dehydrogenase</fullName>
        <ecNumber evidence="2">1.4.1.1</ecNumber>
    </recommendedName>
</protein>
<feature type="domain" description="Alanine dehydrogenase/pyridine nucleotide transhydrogenase N-terminal" evidence="6">
    <location>
        <begin position="13"/>
        <end position="146"/>
    </location>
</feature>
<evidence type="ECO:0000256" key="3">
    <source>
        <dbReference type="ARBA" id="ARBA00023002"/>
    </source>
</evidence>
<dbReference type="GO" id="GO:0000286">
    <property type="term" value="F:alanine dehydrogenase activity"/>
    <property type="evidence" value="ECO:0007669"/>
    <property type="project" value="UniProtKB-EC"/>
</dbReference>
<dbReference type="Pfam" id="PF05222">
    <property type="entry name" value="AlaDh_PNT_N"/>
    <property type="match status" value="1"/>
</dbReference>
<dbReference type="GO" id="GO:0005886">
    <property type="term" value="C:plasma membrane"/>
    <property type="evidence" value="ECO:0007669"/>
    <property type="project" value="TreeGrafter"/>
</dbReference>
<dbReference type="Pfam" id="PF01262">
    <property type="entry name" value="AlaDh_PNT_C"/>
    <property type="match status" value="1"/>
</dbReference>
<dbReference type="PANTHER" id="PTHR42795">
    <property type="entry name" value="ALANINE DEHYDROGENASE"/>
    <property type="match status" value="1"/>
</dbReference>
<evidence type="ECO:0000256" key="4">
    <source>
        <dbReference type="ARBA" id="ARBA00023027"/>
    </source>
</evidence>
<keyword evidence="3 7" id="KW-0560">Oxidoreductase</keyword>
<reference evidence="7 8" key="1">
    <citation type="journal article" date="2007" name="Appl. Environ. Microbiol.">
        <title>Genome sequence of the cellulolytic gliding bacterium Cytophaga hutchinsonii.</title>
        <authorList>
            <person name="Xie G."/>
            <person name="Bruce D.C."/>
            <person name="Challacombe J.F."/>
            <person name="Chertkov O."/>
            <person name="Detter J.C."/>
            <person name="Gilna P."/>
            <person name="Han C.S."/>
            <person name="Lucas S."/>
            <person name="Misra M."/>
            <person name="Myers G.L."/>
            <person name="Richardson P."/>
            <person name="Tapia R."/>
            <person name="Thayer N."/>
            <person name="Thompson L.S."/>
            <person name="Brettin T.S."/>
            <person name="Henrissat B."/>
            <person name="Wilson D.B."/>
            <person name="McBride M.J."/>
        </authorList>
    </citation>
    <scope>NUCLEOTIDE SEQUENCE [LARGE SCALE GENOMIC DNA]</scope>
    <source>
        <strain evidence="8">ATCC 33406 / DSM 1761 / CIP 103989 / NBRC 15051 / NCIMB 9469 / D465</strain>
    </source>
</reference>
<dbReference type="KEGG" id="chu:CHU_2439"/>